<organism evidence="3 4">
    <name type="scientific">Tepidiforma flava</name>
    <dbReference type="NCBI Taxonomy" id="3004094"/>
    <lineage>
        <taxon>Bacteria</taxon>
        <taxon>Bacillati</taxon>
        <taxon>Chloroflexota</taxon>
        <taxon>Tepidiformia</taxon>
        <taxon>Tepidiformales</taxon>
        <taxon>Tepidiformaceae</taxon>
        <taxon>Tepidiforma</taxon>
    </lineage>
</organism>
<proteinExistence type="predicted"/>
<feature type="transmembrane region" description="Helical" evidence="2">
    <location>
        <begin position="111"/>
        <end position="128"/>
    </location>
</feature>
<keyword evidence="2" id="KW-0472">Membrane</keyword>
<feature type="compositionally biased region" description="Basic residues" evidence="1">
    <location>
        <begin position="307"/>
        <end position="343"/>
    </location>
</feature>
<keyword evidence="2" id="KW-1133">Transmembrane helix</keyword>
<dbReference type="RefSeq" id="WP_270057018.1">
    <property type="nucleotide sequence ID" value="NZ_CP115149.1"/>
</dbReference>
<evidence type="ECO:0000256" key="1">
    <source>
        <dbReference type="SAM" id="MobiDB-lite"/>
    </source>
</evidence>
<feature type="transmembrane region" description="Helical" evidence="2">
    <location>
        <begin position="206"/>
        <end position="225"/>
    </location>
</feature>
<dbReference type="Pfam" id="PF10060">
    <property type="entry name" value="DUF2298"/>
    <property type="match status" value="1"/>
</dbReference>
<feature type="region of interest" description="Disordered" evidence="1">
    <location>
        <begin position="269"/>
        <end position="343"/>
    </location>
</feature>
<dbReference type="Proteomes" id="UP001212803">
    <property type="component" value="Chromosome"/>
</dbReference>
<feature type="transmembrane region" description="Helical" evidence="2">
    <location>
        <begin position="175"/>
        <end position="194"/>
    </location>
</feature>
<keyword evidence="2" id="KW-0812">Transmembrane</keyword>
<feature type="transmembrane region" description="Helical" evidence="2">
    <location>
        <begin position="148"/>
        <end position="169"/>
    </location>
</feature>
<feature type="region of interest" description="Disordered" evidence="1">
    <location>
        <begin position="1"/>
        <end position="80"/>
    </location>
</feature>
<evidence type="ECO:0000256" key="2">
    <source>
        <dbReference type="SAM" id="Phobius"/>
    </source>
</evidence>
<dbReference type="InterPro" id="IPR018746">
    <property type="entry name" value="DUF2298"/>
</dbReference>
<feature type="compositionally biased region" description="Low complexity" evidence="1">
    <location>
        <begin position="22"/>
        <end position="37"/>
    </location>
</feature>
<accession>A0ABY7M7U8</accession>
<gene>
    <name evidence="3" type="ORF">O0235_02725</name>
</gene>
<reference evidence="3 4" key="1">
    <citation type="journal article" date="2023" name="ISME J.">
        <title>Thermophilic Dehalococcoidia with unusual traits shed light on an unexpected past.</title>
        <authorList>
            <person name="Palmer M."/>
            <person name="Covington J.K."/>
            <person name="Zhou E.M."/>
            <person name="Thomas S.C."/>
            <person name="Habib N."/>
            <person name="Seymour C.O."/>
            <person name="Lai D."/>
            <person name="Johnston J."/>
            <person name="Hashimi A."/>
            <person name="Jiao J.Y."/>
            <person name="Muok A.R."/>
            <person name="Liu L."/>
            <person name="Xian W.D."/>
            <person name="Zhi X.Y."/>
            <person name="Li M.M."/>
            <person name="Silva L.P."/>
            <person name="Bowen B.P."/>
            <person name="Louie K."/>
            <person name="Briegel A."/>
            <person name="Pett-Ridge J."/>
            <person name="Weber P.K."/>
            <person name="Tocheva E.I."/>
            <person name="Woyke T."/>
            <person name="Northen T.R."/>
            <person name="Mayali X."/>
            <person name="Li W.J."/>
            <person name="Hedlund B.P."/>
        </authorList>
    </citation>
    <scope>NUCLEOTIDE SEQUENCE [LARGE SCALE GENOMIC DNA]</scope>
    <source>
        <strain evidence="3 4">YIM 72310</strain>
    </source>
</reference>
<feature type="compositionally biased region" description="Basic residues" evidence="1">
    <location>
        <begin position="45"/>
        <end position="64"/>
    </location>
</feature>
<feature type="compositionally biased region" description="Basic residues" evidence="1">
    <location>
        <begin position="1"/>
        <end position="10"/>
    </location>
</feature>
<evidence type="ECO:0000313" key="3">
    <source>
        <dbReference type="EMBL" id="WBL36495.1"/>
    </source>
</evidence>
<feature type="transmembrane region" description="Helical" evidence="2">
    <location>
        <begin position="245"/>
        <end position="264"/>
    </location>
</feature>
<protein>
    <submittedName>
        <fullName evidence="3">DUF2298 domain-containing protein</fullName>
    </submittedName>
</protein>
<keyword evidence="4" id="KW-1185">Reference proteome</keyword>
<feature type="compositionally biased region" description="Pro residues" evidence="1">
    <location>
        <begin position="280"/>
        <end position="290"/>
    </location>
</feature>
<dbReference type="EMBL" id="CP115149">
    <property type="protein sequence ID" value="WBL36495.1"/>
    <property type="molecule type" value="Genomic_DNA"/>
</dbReference>
<feature type="compositionally biased region" description="Low complexity" evidence="1">
    <location>
        <begin position="291"/>
        <end position="306"/>
    </location>
</feature>
<sequence>MPAPARRSRSPPRAAIGFALGSWPPSRASSSASSAPSTPGLPDRRAHRRRRHRPRRAPRARLSRAPRLDRSRSARARRPRLRRRVRPYNARFETFDPGITRAPATTPLHQFVVQYGVFLALTAAFVALRCREELEARGFDPGRNPVLAVVAGRLEVASLAVFLAGLIAFTWPFGLATLAMSLAALAFLLNLAWLDLRASERDVPRLIATLFLALAVAIAAGVDVVTLKNDIVRMNTVFKFSLQAWHLFALGGGYAGWYAVRGLVERARGRQRRPARLPGSPSPRSPPSSSPPASSSSPAPAAPGGPLRRHAPHAQRFRLFRTRRLHRAPQRRDPGRRRHLPPR</sequence>
<evidence type="ECO:0000313" key="4">
    <source>
        <dbReference type="Proteomes" id="UP001212803"/>
    </source>
</evidence>
<name>A0ABY7M7U8_9CHLR</name>